<organism evidence="4">
    <name type="scientific">uncultured planctomycete 3FN</name>
    <dbReference type="NCBI Taxonomy" id="455066"/>
    <lineage>
        <taxon>Bacteria</taxon>
        <taxon>Pseudomonadati</taxon>
        <taxon>Planctomycetota</taxon>
        <taxon>Planctomycetia</taxon>
        <taxon>Planctomycetales</taxon>
        <taxon>environmental samples</taxon>
    </lineage>
</organism>
<accession>A9LGW1</accession>
<dbReference type="CDD" id="cd04301">
    <property type="entry name" value="NAT_SF"/>
    <property type="match status" value="1"/>
</dbReference>
<proteinExistence type="predicted"/>
<dbReference type="SUPFAM" id="SSF55729">
    <property type="entry name" value="Acyl-CoA N-acyltransferases (Nat)"/>
    <property type="match status" value="1"/>
</dbReference>
<feature type="domain" description="N-acetyltransferase" evidence="3">
    <location>
        <begin position="76"/>
        <end position="240"/>
    </location>
</feature>
<sequence>MPIPSSQFREAPFARLPRHSCLETICDATTGRLSKSVSRRVQCLTRRPSQPNVSISRVRNLHLRGPPLIDSLPDGMTLRDATREDLPQIVEIYNASIPGRLATADTEPINVDDRSEWFQRHDPARRPLWVLKQEDRIVAWVDLRDFYGRPAYHATAEIAVYIADDFQGRGLGTLLKRELMDACPRLGVTTLLSFVFGQNAASIRVNEKLGFEQWGRYPEIAELDGQACDLLVFGWKCTADAQA</sequence>
<dbReference type="InterPro" id="IPR016181">
    <property type="entry name" value="Acyl_CoA_acyltransferase"/>
</dbReference>
<name>A9LGW1_9BACT</name>
<dbReference type="PROSITE" id="PS51186">
    <property type="entry name" value="GNAT"/>
    <property type="match status" value="1"/>
</dbReference>
<evidence type="ECO:0000256" key="1">
    <source>
        <dbReference type="ARBA" id="ARBA00022679"/>
    </source>
</evidence>
<dbReference type="AlphaFoldDB" id="A9LGW1"/>
<reference evidence="4" key="1">
    <citation type="journal article" date="2007" name="ISME J.">
        <title>Fosmids of novel marine Planctomycetes from the Namibian and Oregon coast upwelling systems and their cross-comparison with planctomycete genomes.</title>
        <authorList>
            <person name="Woebken D."/>
            <person name="Teeling H."/>
            <person name="Wecker P."/>
            <person name="Dumitriu A."/>
            <person name="Kostadinov I."/>
            <person name="DeLong E.F."/>
            <person name="Amann R."/>
            <person name="Gloeckner F.O."/>
        </authorList>
    </citation>
    <scope>NUCLEOTIDE SEQUENCE</scope>
</reference>
<gene>
    <name evidence="4" type="primary">bar</name>
    <name evidence="4" type="ORF">3FN_7</name>
</gene>
<dbReference type="Pfam" id="PF00583">
    <property type="entry name" value="Acetyltransf_1"/>
    <property type="match status" value="1"/>
</dbReference>
<protein>
    <submittedName>
        <fullName evidence="4">Phosphinothricin N-acetyltransferase</fullName>
        <ecNumber evidence="4">2.3.1.-</ecNumber>
    </submittedName>
</protein>
<dbReference type="EC" id="2.3.1.-" evidence="4"/>
<keyword evidence="2 4" id="KW-0012">Acyltransferase</keyword>
<evidence type="ECO:0000259" key="3">
    <source>
        <dbReference type="PROSITE" id="PS51186"/>
    </source>
</evidence>
<dbReference type="InterPro" id="IPR000182">
    <property type="entry name" value="GNAT_dom"/>
</dbReference>
<dbReference type="GO" id="GO:0016747">
    <property type="term" value="F:acyltransferase activity, transferring groups other than amino-acyl groups"/>
    <property type="evidence" value="ECO:0007669"/>
    <property type="project" value="InterPro"/>
</dbReference>
<dbReference type="PANTHER" id="PTHR43072">
    <property type="entry name" value="N-ACETYLTRANSFERASE"/>
    <property type="match status" value="1"/>
</dbReference>
<keyword evidence="1 4" id="KW-0808">Transferase</keyword>
<evidence type="ECO:0000313" key="4">
    <source>
        <dbReference type="EMBL" id="ABX10632.1"/>
    </source>
</evidence>
<dbReference type="EMBL" id="EF591886">
    <property type="protein sequence ID" value="ABX10632.1"/>
    <property type="molecule type" value="Genomic_DNA"/>
</dbReference>
<evidence type="ECO:0000256" key="2">
    <source>
        <dbReference type="ARBA" id="ARBA00023315"/>
    </source>
</evidence>
<dbReference type="Gene3D" id="3.40.630.30">
    <property type="match status" value="1"/>
</dbReference>
<dbReference type="PANTHER" id="PTHR43072:SF23">
    <property type="entry name" value="UPF0039 PROTEIN C11D3.02C"/>
    <property type="match status" value="1"/>
</dbReference>